<evidence type="ECO:0000313" key="6">
    <source>
        <dbReference type="EMBL" id="OAH41261.1"/>
    </source>
</evidence>
<dbReference type="EMBL" id="QRAL01000009">
    <property type="protein sequence ID" value="RSU57323.1"/>
    <property type="molecule type" value="Genomic_DNA"/>
</dbReference>
<reference evidence="6 10" key="2">
    <citation type="submission" date="2016-02" db="EMBL/GenBank/DDBJ databases">
        <authorList>
            <person name="Wen L."/>
            <person name="He K."/>
            <person name="Yang H."/>
        </authorList>
    </citation>
    <scope>NUCLEOTIDE SEQUENCE [LARGE SCALE GENOMIC DNA]</scope>
    <source>
        <strain evidence="6 10">CD09_2</strain>
    </source>
</reference>
<evidence type="ECO:0000259" key="4">
    <source>
        <dbReference type="PROSITE" id="PS51063"/>
    </source>
</evidence>
<reference evidence="8 11" key="3">
    <citation type="submission" date="2018-07" db="EMBL/GenBank/DDBJ databases">
        <title>Genomic and Epidemiologic Investigation of an Indolent Hospital Outbreak.</title>
        <authorList>
            <person name="Johnson R.C."/>
            <person name="Deming C."/>
            <person name="Conlan S."/>
            <person name="Zellmer C.J."/>
            <person name="Michelin A.V."/>
            <person name="Lee-Lin S."/>
            <person name="Thomas P.J."/>
            <person name="Park M."/>
            <person name="Weingarten R.A."/>
            <person name="Less J."/>
            <person name="Dekker J.P."/>
            <person name="Frank K.M."/>
            <person name="Musser K.A."/>
            <person name="Mcquiston J.R."/>
            <person name="Henderson D.K."/>
            <person name="Lau A.F."/>
            <person name="Palmore T.N."/>
            <person name="Segre J.A."/>
        </authorList>
    </citation>
    <scope>NUCLEOTIDE SEQUENCE [LARGE SCALE GENOMIC DNA]</scope>
    <source>
        <strain evidence="8 11">SK-NIH.Env6_1116</strain>
    </source>
</reference>
<dbReference type="Proteomes" id="UP000077262">
    <property type="component" value="Unassembled WGS sequence"/>
</dbReference>
<feature type="domain" description="HTH crp-type" evidence="4">
    <location>
        <begin position="145"/>
        <end position="219"/>
    </location>
</feature>
<evidence type="ECO:0000256" key="1">
    <source>
        <dbReference type="ARBA" id="ARBA00023015"/>
    </source>
</evidence>
<dbReference type="RefSeq" id="WP_026109599.1">
    <property type="nucleotide sequence ID" value="NZ_CP053022.1"/>
</dbReference>
<protein>
    <submittedName>
        <fullName evidence="6">Crp/Fnr family transcriptional regulator</fullName>
    </submittedName>
    <submittedName>
        <fullName evidence="5">cAMP-binding protein</fullName>
    </submittedName>
</protein>
<evidence type="ECO:0000313" key="10">
    <source>
        <dbReference type="Proteomes" id="UP000077262"/>
    </source>
</evidence>
<dbReference type="InterPro" id="IPR014710">
    <property type="entry name" value="RmlC-like_jellyroll"/>
</dbReference>
<dbReference type="OrthoDB" id="6155297at2"/>
<keyword evidence="2" id="KW-0238">DNA-binding</keyword>
<evidence type="ECO:0000313" key="7">
    <source>
        <dbReference type="EMBL" id="QJR05929.1"/>
    </source>
</evidence>
<evidence type="ECO:0000313" key="5">
    <source>
        <dbReference type="EMBL" id="KEZ11944.1"/>
    </source>
</evidence>
<proteinExistence type="predicted"/>
<dbReference type="AlphaFoldDB" id="A0A084E1V2"/>
<geneLocation type="plasmid" evidence="7">
    <name>p-A-Sy</name>
</geneLocation>
<accession>A0A084E1V2</accession>
<dbReference type="PATRIC" id="fig|13690.10.peg.5559"/>
<evidence type="ECO:0000313" key="11">
    <source>
        <dbReference type="Proteomes" id="UP000287401"/>
    </source>
</evidence>
<dbReference type="SMART" id="SM00419">
    <property type="entry name" value="HTH_CRP"/>
    <property type="match status" value="1"/>
</dbReference>
<dbReference type="PROSITE" id="PS51063">
    <property type="entry name" value="HTH_CRP_2"/>
    <property type="match status" value="1"/>
</dbReference>
<evidence type="ECO:0000313" key="12">
    <source>
        <dbReference type="Proteomes" id="UP000502611"/>
    </source>
</evidence>
<keyword evidence="3" id="KW-0804">Transcription</keyword>
<dbReference type="GO" id="GO:0003677">
    <property type="term" value="F:DNA binding"/>
    <property type="evidence" value="ECO:0007669"/>
    <property type="project" value="UniProtKB-KW"/>
</dbReference>
<dbReference type="EMBL" id="CP053022">
    <property type="protein sequence ID" value="QJR05929.1"/>
    <property type="molecule type" value="Genomic_DNA"/>
</dbReference>
<dbReference type="SUPFAM" id="SSF51206">
    <property type="entry name" value="cAMP-binding domain-like"/>
    <property type="match status" value="1"/>
</dbReference>
<evidence type="ECO:0000256" key="3">
    <source>
        <dbReference type="ARBA" id="ARBA00023163"/>
    </source>
</evidence>
<sequence>MVFADFLRSRRRNLLSAQDLGALEEAVADLRTLPARKTFISRDQNVSMSTYLIEGMMCRYMDDRQGERQLVAVHVAGDFVDLHGYPLGHLDHDLATLTACKIALVPHAALDQLVATRPSLTKLLWFSTLLDAAMHREWIFRLGRLDAIARVSHFFCETEAKLRAIGRSDGARFALPMTQADLGEACGITSVHMNRMLRELKDRDLLAIHRHDVEIRDLRGLARLGEFDPAYLFLDEQD</sequence>
<evidence type="ECO:0000313" key="8">
    <source>
        <dbReference type="EMBL" id="RSU57323.1"/>
    </source>
</evidence>
<evidence type="ECO:0000313" key="9">
    <source>
        <dbReference type="Proteomes" id="UP000028534"/>
    </source>
</evidence>
<dbReference type="Proteomes" id="UP000028534">
    <property type="component" value="Unassembled WGS sequence"/>
</dbReference>
<dbReference type="InterPro" id="IPR036390">
    <property type="entry name" value="WH_DNA-bd_sf"/>
</dbReference>
<reference evidence="7 12" key="4">
    <citation type="submission" date="2020-04" db="EMBL/GenBank/DDBJ databases">
        <title>The Whole Genome Analysis of High salt-tolerant Sphingobium yanoikuyae YC-XJ2 with Aryl organophosphorus flame retardants (aryl-OPFRs)-degrading capacity and characteristics of Related phosphotriesterase.</title>
        <authorList>
            <person name="Li X."/>
        </authorList>
    </citation>
    <scope>NUCLEOTIDE SEQUENCE [LARGE SCALE GENOMIC DNA]</scope>
    <source>
        <strain evidence="7 12">YC-XJ2</strain>
        <plasmid evidence="7">p-A-Sy</plasmid>
        <plasmid evidence="12">p-a-sy</plasmid>
    </source>
</reference>
<dbReference type="Pfam" id="PF13545">
    <property type="entry name" value="HTH_Crp_2"/>
    <property type="match status" value="1"/>
</dbReference>
<dbReference type="GO" id="GO:0006355">
    <property type="term" value="P:regulation of DNA-templated transcription"/>
    <property type="evidence" value="ECO:0007669"/>
    <property type="project" value="InterPro"/>
</dbReference>
<geneLocation type="plasmid" evidence="12">
    <name>p-a-sy</name>
</geneLocation>
<dbReference type="STRING" id="13690.AX777_23910"/>
<dbReference type="eggNOG" id="COG0664">
    <property type="taxonomic scope" value="Bacteria"/>
</dbReference>
<gene>
    <name evidence="6" type="ORF">AX777_23910</name>
    <name evidence="5" type="ORF">CP98_05352</name>
    <name evidence="8" type="ORF">DAH51_10895</name>
    <name evidence="7" type="ORF">HH800_26955</name>
</gene>
<dbReference type="InterPro" id="IPR036388">
    <property type="entry name" value="WH-like_DNA-bd_sf"/>
</dbReference>
<dbReference type="EMBL" id="LSTR01000058">
    <property type="protein sequence ID" value="OAH41261.1"/>
    <property type="molecule type" value="Genomic_DNA"/>
</dbReference>
<dbReference type="Gene3D" id="1.10.10.10">
    <property type="entry name" value="Winged helix-like DNA-binding domain superfamily/Winged helix DNA-binding domain"/>
    <property type="match status" value="1"/>
</dbReference>
<dbReference type="Proteomes" id="UP000502611">
    <property type="component" value="Plasmid p-A-Sy"/>
</dbReference>
<name>A0A084E1V2_SPHYA</name>
<keyword evidence="7" id="KW-0614">Plasmid</keyword>
<organism evidence="5 9">
    <name type="scientific">Sphingobium yanoikuyae</name>
    <name type="common">Sphingomonas yanoikuyae</name>
    <dbReference type="NCBI Taxonomy" id="13690"/>
    <lineage>
        <taxon>Bacteria</taxon>
        <taxon>Pseudomonadati</taxon>
        <taxon>Pseudomonadota</taxon>
        <taxon>Alphaproteobacteria</taxon>
        <taxon>Sphingomonadales</taxon>
        <taxon>Sphingomonadaceae</taxon>
        <taxon>Sphingobium</taxon>
    </lineage>
</organism>
<reference evidence="5 9" key="1">
    <citation type="submission" date="2014-03" db="EMBL/GenBank/DDBJ databases">
        <title>Genome sequence of Sphingobium yanoikuyae B1.</title>
        <authorList>
            <person name="Gan H.M."/>
            <person name="Gan H.Y."/>
            <person name="Savka M.A."/>
        </authorList>
    </citation>
    <scope>NUCLEOTIDE SEQUENCE [LARGE SCALE GENOMIC DNA]</scope>
    <source>
        <strain evidence="5 9">B1</strain>
    </source>
</reference>
<dbReference type="InterPro" id="IPR018490">
    <property type="entry name" value="cNMP-bd_dom_sf"/>
</dbReference>
<dbReference type="Proteomes" id="UP000287401">
    <property type="component" value="Unassembled WGS sequence"/>
</dbReference>
<dbReference type="InterPro" id="IPR012318">
    <property type="entry name" value="HTH_CRP"/>
</dbReference>
<dbReference type="EMBL" id="JGVR01000094">
    <property type="protein sequence ID" value="KEZ11944.1"/>
    <property type="molecule type" value="Genomic_DNA"/>
</dbReference>
<dbReference type="SUPFAM" id="SSF46785">
    <property type="entry name" value="Winged helix' DNA-binding domain"/>
    <property type="match status" value="1"/>
</dbReference>
<keyword evidence="1" id="KW-0805">Transcription regulation</keyword>
<evidence type="ECO:0000256" key="2">
    <source>
        <dbReference type="ARBA" id="ARBA00023125"/>
    </source>
</evidence>
<dbReference type="Gene3D" id="2.60.120.10">
    <property type="entry name" value="Jelly Rolls"/>
    <property type="match status" value="1"/>
</dbReference>